<dbReference type="Pfam" id="PF13460">
    <property type="entry name" value="NAD_binding_10"/>
    <property type="match status" value="1"/>
</dbReference>
<accession>A0AAE1ELD2</accession>
<dbReference type="PANTHER" id="PTHR43355">
    <property type="entry name" value="FLAVIN REDUCTASE (NADPH)"/>
    <property type="match status" value="1"/>
</dbReference>
<dbReference type="GO" id="GO:0016646">
    <property type="term" value="F:oxidoreductase activity, acting on the CH-NH group of donors, NAD or NADP as acceptor"/>
    <property type="evidence" value="ECO:0007669"/>
    <property type="project" value="TreeGrafter"/>
</dbReference>
<feature type="domain" description="NAD(P)-binding" evidence="1">
    <location>
        <begin position="7"/>
        <end position="67"/>
    </location>
</feature>
<dbReference type="EMBL" id="JAWQEG010006007">
    <property type="protein sequence ID" value="KAK3856033.1"/>
    <property type="molecule type" value="Genomic_DNA"/>
</dbReference>
<dbReference type="Proteomes" id="UP001286313">
    <property type="component" value="Unassembled WGS sequence"/>
</dbReference>
<dbReference type="AlphaFoldDB" id="A0AAE1ELD2"/>
<sequence>MRLLVLGGTGQTGKEVVDQALKAGHSVTAFVRNPDKVNTTHQNLKVVKGDVFNDKSLKPVVEGQDACRLVSWLPPENHNLSRDIQSLLQPSLQP</sequence>
<reference evidence="2" key="1">
    <citation type="submission" date="2023-10" db="EMBL/GenBank/DDBJ databases">
        <title>Genome assemblies of two species of porcelain crab, Petrolisthes cinctipes and Petrolisthes manimaculis (Anomura: Porcellanidae).</title>
        <authorList>
            <person name="Angst P."/>
        </authorList>
    </citation>
    <scope>NUCLEOTIDE SEQUENCE</scope>
    <source>
        <strain evidence="2">PB745_01</strain>
        <tissue evidence="2">Gill</tissue>
    </source>
</reference>
<dbReference type="InterPro" id="IPR016040">
    <property type="entry name" value="NAD(P)-bd_dom"/>
</dbReference>
<evidence type="ECO:0000259" key="1">
    <source>
        <dbReference type="Pfam" id="PF13460"/>
    </source>
</evidence>
<gene>
    <name evidence="2" type="ORF">Pcinc_037605</name>
</gene>
<dbReference type="PANTHER" id="PTHR43355:SF2">
    <property type="entry name" value="FLAVIN REDUCTASE (NADPH)"/>
    <property type="match status" value="1"/>
</dbReference>
<dbReference type="Gene3D" id="3.40.50.720">
    <property type="entry name" value="NAD(P)-binding Rossmann-like Domain"/>
    <property type="match status" value="1"/>
</dbReference>
<evidence type="ECO:0000313" key="2">
    <source>
        <dbReference type="EMBL" id="KAK3856033.1"/>
    </source>
</evidence>
<proteinExistence type="predicted"/>
<name>A0AAE1ELD2_PETCI</name>
<protein>
    <recommendedName>
        <fullName evidence="1">NAD(P)-binding domain-containing protein</fullName>
    </recommendedName>
</protein>
<keyword evidence="3" id="KW-1185">Reference proteome</keyword>
<dbReference type="SUPFAM" id="SSF51735">
    <property type="entry name" value="NAD(P)-binding Rossmann-fold domains"/>
    <property type="match status" value="1"/>
</dbReference>
<dbReference type="InterPro" id="IPR051606">
    <property type="entry name" value="Polyketide_Oxido-like"/>
</dbReference>
<organism evidence="2 3">
    <name type="scientific">Petrolisthes cinctipes</name>
    <name type="common">Flat porcelain crab</name>
    <dbReference type="NCBI Taxonomy" id="88211"/>
    <lineage>
        <taxon>Eukaryota</taxon>
        <taxon>Metazoa</taxon>
        <taxon>Ecdysozoa</taxon>
        <taxon>Arthropoda</taxon>
        <taxon>Crustacea</taxon>
        <taxon>Multicrustacea</taxon>
        <taxon>Malacostraca</taxon>
        <taxon>Eumalacostraca</taxon>
        <taxon>Eucarida</taxon>
        <taxon>Decapoda</taxon>
        <taxon>Pleocyemata</taxon>
        <taxon>Anomura</taxon>
        <taxon>Galatheoidea</taxon>
        <taxon>Porcellanidae</taxon>
        <taxon>Petrolisthes</taxon>
    </lineage>
</organism>
<evidence type="ECO:0000313" key="3">
    <source>
        <dbReference type="Proteomes" id="UP001286313"/>
    </source>
</evidence>
<dbReference type="InterPro" id="IPR036291">
    <property type="entry name" value="NAD(P)-bd_dom_sf"/>
</dbReference>
<comment type="caution">
    <text evidence="2">The sequence shown here is derived from an EMBL/GenBank/DDBJ whole genome shotgun (WGS) entry which is preliminary data.</text>
</comment>